<dbReference type="InterPro" id="IPR000462">
    <property type="entry name" value="CDP-OH_P_trans"/>
</dbReference>
<dbReference type="Proteomes" id="UP000005408">
    <property type="component" value="Unassembled WGS sequence"/>
</dbReference>
<proteinExistence type="predicted"/>
<feature type="domain" description="Cytidyltransferase-like" evidence="5">
    <location>
        <begin position="420"/>
        <end position="545"/>
    </location>
</feature>
<dbReference type="AlphaFoldDB" id="A0A8W8JYD5"/>
<keyword evidence="4" id="KW-0472">Membrane</keyword>
<keyword evidence="2" id="KW-0548">Nucleotidyltransferase</keyword>
<dbReference type="PANTHER" id="PTHR43793">
    <property type="entry name" value="FAD SYNTHASE"/>
    <property type="match status" value="1"/>
</dbReference>
<feature type="region of interest" description="Disordered" evidence="3">
    <location>
        <begin position="305"/>
        <end position="340"/>
    </location>
</feature>
<dbReference type="SUPFAM" id="SSF52374">
    <property type="entry name" value="Nucleotidylyl transferase"/>
    <property type="match status" value="1"/>
</dbReference>
<dbReference type="Pfam" id="PF01066">
    <property type="entry name" value="CDP-OH_P_transf"/>
    <property type="match status" value="1"/>
</dbReference>
<feature type="compositionally biased region" description="Basic and acidic residues" evidence="3">
    <location>
        <begin position="311"/>
        <end position="340"/>
    </location>
</feature>
<keyword evidence="1" id="KW-0808">Transferase</keyword>
<dbReference type="Gene3D" id="1.20.120.1760">
    <property type="match status" value="1"/>
</dbReference>
<feature type="region of interest" description="Disordered" evidence="3">
    <location>
        <begin position="374"/>
        <end position="409"/>
    </location>
</feature>
<dbReference type="InterPro" id="IPR043130">
    <property type="entry name" value="CDP-OH_PTrfase_TM_dom"/>
</dbReference>
<keyword evidence="4" id="KW-1133">Transmembrane helix</keyword>
<dbReference type="InterPro" id="IPR050385">
    <property type="entry name" value="Archaeal_FAD_synthase"/>
</dbReference>
<feature type="transmembrane region" description="Helical" evidence="4">
    <location>
        <begin position="46"/>
        <end position="66"/>
    </location>
</feature>
<evidence type="ECO:0000256" key="3">
    <source>
        <dbReference type="SAM" id="MobiDB-lite"/>
    </source>
</evidence>
<dbReference type="NCBIfam" id="TIGR00125">
    <property type="entry name" value="cyt_tran_rel"/>
    <property type="match status" value="1"/>
</dbReference>
<dbReference type="Gene3D" id="3.40.50.620">
    <property type="entry name" value="HUPs"/>
    <property type="match status" value="1"/>
</dbReference>
<feature type="compositionally biased region" description="Basic residues" evidence="3">
    <location>
        <begin position="399"/>
        <end position="409"/>
    </location>
</feature>
<name>A0A8W8JYD5_MAGGI</name>
<dbReference type="InterPro" id="IPR004821">
    <property type="entry name" value="Cyt_trans-like"/>
</dbReference>
<evidence type="ECO:0000259" key="5">
    <source>
        <dbReference type="Pfam" id="PF01467"/>
    </source>
</evidence>
<dbReference type="GO" id="GO:0016779">
    <property type="term" value="F:nucleotidyltransferase activity"/>
    <property type="evidence" value="ECO:0007669"/>
    <property type="project" value="UniProtKB-KW"/>
</dbReference>
<sequence length="566" mass="63905">MISGVGDSYLVTKNFTRKTVPDAFNDQKPGQYIHGIRRNRKQYSMYLKFLSRAVGLILRFIEFFLFKLMDLYDQFLYTPLQTSLLPVVCKIPRTVVFSNKTYTVFTANIVSYSRTILVIPIAICLKYQFHTTAFLLVILHDFLDHVDGIVAKAHRQMFGQVDDPLLGGFMDAFCDKIVNVLALWSILLVTDFQEFSSTGVWLYVGACGVIIVYEFILGVVRVQDYFAAYYERLYGKSDNSRNMSKSSTAAVMEGKLKEKLESTGIACLCLAQANVCSANSVSGVLGILCLLLSIRLAHASLQHKLNARSTSNEKEEGGIKELQDEGKTDPEKPADSADDVKPISRAMSAFDFYDDSEKENKLFGNTDIKKEKDNLNRRRIESTSGSESTELEEDNNQSKRPRRRSFTHAKTHDDRVDRVYTVGCFDLFHQGHVRLLRRMRKLGKEVIVGVHDSRSILKLKSKVPIDSTETRMANVKRYADVVFCVAGTDPTSYLGCVANTNADLTSMYVRGDDMQDFPARQLAESIMTIKFLPYSEGVSSTKLRKEQYNASSFGPHVNADVQSMFY</sequence>
<protein>
    <recommendedName>
        <fullName evidence="5">Cytidyltransferase-like domain-containing protein</fullName>
    </recommendedName>
</protein>
<evidence type="ECO:0000313" key="6">
    <source>
        <dbReference type="EnsemblMetazoa" id="G21615.2:cds"/>
    </source>
</evidence>
<dbReference type="GO" id="GO:0008654">
    <property type="term" value="P:phospholipid biosynthetic process"/>
    <property type="evidence" value="ECO:0007669"/>
    <property type="project" value="InterPro"/>
</dbReference>
<keyword evidence="7" id="KW-1185">Reference proteome</keyword>
<dbReference type="Pfam" id="PF01467">
    <property type="entry name" value="CTP_transf_like"/>
    <property type="match status" value="1"/>
</dbReference>
<evidence type="ECO:0000256" key="1">
    <source>
        <dbReference type="ARBA" id="ARBA00022679"/>
    </source>
</evidence>
<organism evidence="6 7">
    <name type="scientific">Magallana gigas</name>
    <name type="common">Pacific oyster</name>
    <name type="synonym">Crassostrea gigas</name>
    <dbReference type="NCBI Taxonomy" id="29159"/>
    <lineage>
        <taxon>Eukaryota</taxon>
        <taxon>Metazoa</taxon>
        <taxon>Spiralia</taxon>
        <taxon>Lophotrochozoa</taxon>
        <taxon>Mollusca</taxon>
        <taxon>Bivalvia</taxon>
        <taxon>Autobranchia</taxon>
        <taxon>Pteriomorphia</taxon>
        <taxon>Ostreida</taxon>
        <taxon>Ostreoidea</taxon>
        <taxon>Ostreidae</taxon>
        <taxon>Magallana</taxon>
    </lineage>
</organism>
<dbReference type="GO" id="GO:0016780">
    <property type="term" value="F:phosphotransferase activity, for other substituted phosphate groups"/>
    <property type="evidence" value="ECO:0007669"/>
    <property type="project" value="InterPro"/>
</dbReference>
<dbReference type="PANTHER" id="PTHR43793:SF1">
    <property type="entry name" value="FAD SYNTHASE"/>
    <property type="match status" value="1"/>
</dbReference>
<feature type="transmembrane region" description="Helical" evidence="4">
    <location>
        <begin position="200"/>
        <end position="220"/>
    </location>
</feature>
<reference evidence="6" key="1">
    <citation type="submission" date="2022-08" db="UniProtKB">
        <authorList>
            <consortium name="EnsemblMetazoa"/>
        </authorList>
    </citation>
    <scope>IDENTIFICATION</scope>
    <source>
        <strain evidence="6">05x7-T-G4-1.051#20</strain>
    </source>
</reference>
<keyword evidence="4" id="KW-0812">Transmembrane</keyword>
<dbReference type="GO" id="GO:0016020">
    <property type="term" value="C:membrane"/>
    <property type="evidence" value="ECO:0007669"/>
    <property type="project" value="InterPro"/>
</dbReference>
<dbReference type="InterPro" id="IPR014729">
    <property type="entry name" value="Rossmann-like_a/b/a_fold"/>
</dbReference>
<evidence type="ECO:0000256" key="4">
    <source>
        <dbReference type="SAM" id="Phobius"/>
    </source>
</evidence>
<evidence type="ECO:0000256" key="2">
    <source>
        <dbReference type="ARBA" id="ARBA00022695"/>
    </source>
</evidence>
<evidence type="ECO:0000313" key="7">
    <source>
        <dbReference type="Proteomes" id="UP000005408"/>
    </source>
</evidence>
<accession>A0A8W8JYD5</accession>
<dbReference type="EnsemblMetazoa" id="G21615.2">
    <property type="protein sequence ID" value="G21615.2:cds"/>
    <property type="gene ID" value="G21615"/>
</dbReference>